<evidence type="ECO:0000256" key="5">
    <source>
        <dbReference type="ARBA" id="ARBA00023136"/>
    </source>
</evidence>
<feature type="transmembrane region" description="Helical" evidence="6">
    <location>
        <begin position="299"/>
        <end position="317"/>
    </location>
</feature>
<keyword evidence="3 6" id="KW-0812">Transmembrane</keyword>
<dbReference type="InterPro" id="IPR018461">
    <property type="entry name" value="Na/H_Antiport_NhaC-like_C"/>
</dbReference>
<feature type="transmembrane region" description="Helical" evidence="6">
    <location>
        <begin position="405"/>
        <end position="430"/>
    </location>
</feature>
<comment type="subcellular location">
    <subcellularLocation>
        <location evidence="1">Cell membrane</location>
        <topology evidence="1">Multi-pass membrane protein</topology>
    </subcellularLocation>
</comment>
<feature type="transmembrane region" description="Helical" evidence="6">
    <location>
        <begin position="197"/>
        <end position="220"/>
    </location>
</feature>
<evidence type="ECO:0000256" key="1">
    <source>
        <dbReference type="ARBA" id="ARBA00004651"/>
    </source>
</evidence>
<dbReference type="EMBL" id="CACVAU010000058">
    <property type="protein sequence ID" value="CAA6820338.1"/>
    <property type="molecule type" value="Genomic_DNA"/>
</dbReference>
<evidence type="ECO:0000313" key="8">
    <source>
        <dbReference type="EMBL" id="CAA6820338.1"/>
    </source>
</evidence>
<dbReference type="PANTHER" id="PTHR43478">
    <property type="entry name" value="NA+/H+ ANTIPORTER-RELATED"/>
    <property type="match status" value="1"/>
</dbReference>
<evidence type="ECO:0000256" key="3">
    <source>
        <dbReference type="ARBA" id="ARBA00022692"/>
    </source>
</evidence>
<dbReference type="AlphaFoldDB" id="A0A6S6TW03"/>
<feature type="transmembrane region" description="Helical" evidence="6">
    <location>
        <begin position="245"/>
        <end position="264"/>
    </location>
</feature>
<reference evidence="8" key="1">
    <citation type="submission" date="2020-01" db="EMBL/GenBank/DDBJ databases">
        <authorList>
            <person name="Meier V. D."/>
            <person name="Meier V D."/>
        </authorList>
    </citation>
    <scope>NUCLEOTIDE SEQUENCE</scope>
    <source>
        <strain evidence="8">HLG_WM_MAG_05</strain>
    </source>
</reference>
<evidence type="ECO:0000256" key="2">
    <source>
        <dbReference type="ARBA" id="ARBA00022475"/>
    </source>
</evidence>
<accession>A0A6S6TW03</accession>
<organism evidence="8">
    <name type="scientific">uncultured Sulfurovum sp</name>
    <dbReference type="NCBI Taxonomy" id="269237"/>
    <lineage>
        <taxon>Bacteria</taxon>
        <taxon>Pseudomonadati</taxon>
        <taxon>Campylobacterota</taxon>
        <taxon>Epsilonproteobacteria</taxon>
        <taxon>Campylobacterales</taxon>
        <taxon>Sulfurovaceae</taxon>
        <taxon>Sulfurovum</taxon>
        <taxon>environmental samples</taxon>
    </lineage>
</organism>
<feature type="transmembrane region" description="Helical" evidence="6">
    <location>
        <begin position="155"/>
        <end position="177"/>
    </location>
</feature>
<keyword evidence="2" id="KW-1003">Cell membrane</keyword>
<evidence type="ECO:0000259" key="7">
    <source>
        <dbReference type="Pfam" id="PF03553"/>
    </source>
</evidence>
<name>A0A6S6TW03_9BACT</name>
<evidence type="ECO:0000256" key="4">
    <source>
        <dbReference type="ARBA" id="ARBA00022989"/>
    </source>
</evidence>
<feature type="transmembrane region" description="Helical" evidence="6">
    <location>
        <begin position="337"/>
        <end position="354"/>
    </location>
</feature>
<keyword evidence="4 6" id="KW-1133">Transmembrane helix</keyword>
<dbReference type="PANTHER" id="PTHR43478:SF1">
    <property type="entry name" value="NA+_H+ ANTIPORTER NHAC-LIKE C-TERMINAL DOMAIN-CONTAINING PROTEIN"/>
    <property type="match status" value="1"/>
</dbReference>
<dbReference type="GO" id="GO:0005886">
    <property type="term" value="C:plasma membrane"/>
    <property type="evidence" value="ECO:0007669"/>
    <property type="project" value="UniProtKB-SubCell"/>
</dbReference>
<feature type="transmembrane region" description="Helical" evidence="6">
    <location>
        <begin position="110"/>
        <end position="134"/>
    </location>
</feature>
<feature type="transmembrane region" description="Helical" evidence="6">
    <location>
        <begin position="64"/>
        <end position="83"/>
    </location>
</feature>
<feature type="transmembrane region" description="Helical" evidence="6">
    <location>
        <begin position="460"/>
        <end position="480"/>
    </location>
</feature>
<dbReference type="Pfam" id="PF03553">
    <property type="entry name" value="Na_H_antiporter"/>
    <property type="match status" value="1"/>
</dbReference>
<keyword evidence="5 6" id="KW-0472">Membrane</keyword>
<evidence type="ECO:0000256" key="6">
    <source>
        <dbReference type="SAM" id="Phobius"/>
    </source>
</evidence>
<proteinExistence type="predicted"/>
<protein>
    <submittedName>
        <fullName evidence="8">Na+/H+ antiporter</fullName>
    </submittedName>
</protein>
<sequence length="481" mass="52611">MEDLGFLSVLIPLFIIIMAIITKDVVVSLLSGIFLGELLLHNLNPFIAMIELLEGIVRLFSEGWITKTLIFALLVGAIIKLISRSGGVEGFVFYLSAKQQAVDSPKGALFLAYVLGIVIFIESSITALVAGTVARPLCDKNAVSRAKLAFVCDSTSAPICSLIPFNAWGALLLGLILAEIERNVIGGNNMSLLIDSILFNFYSLIILVIVFLVIFFDINIGSMRDAKVYKFEEEVSIKREYKSPLLMVLPILFLIILVPISLYYTGLEPYGLVNFEHKTMQETLITVRDIMMNGSGSTSVFYAVIGSLFFTYIYYILTGNMKHKVYFSTLYEGISDMIPIVVILILAFFIGDIIQNLGTAKYIATEVKAASLPLYLLPLLIFWVAGLTAFSTGTSWGTFSIMMPIALGLAGTLDLNIALMIGAVISGGIFGDHVSPISDTTIISSMAAGCDHIEHVRTQIPYALIGAFFASLCYLFFGYLN</sequence>
<feature type="domain" description="Na+/H+ antiporter NhaC-like C-terminal" evidence="7">
    <location>
        <begin position="160"/>
        <end position="478"/>
    </location>
</feature>
<feature type="transmembrane region" description="Helical" evidence="6">
    <location>
        <begin position="29"/>
        <end position="52"/>
    </location>
</feature>
<gene>
    <name evidence="8" type="ORF">HELGO_WM5082</name>
</gene>
<feature type="transmembrane region" description="Helical" evidence="6">
    <location>
        <begin position="374"/>
        <end position="393"/>
    </location>
</feature>